<dbReference type="RefSeq" id="WP_100288276.1">
    <property type="nucleotide sequence ID" value="NZ_PHHA01000005.1"/>
</dbReference>
<proteinExistence type="inferred from homology"/>
<comment type="similarity">
    <text evidence="1">Belongs to the NAD(P)-dependent epimerase/dehydratase family. SDR39U1 subfamily.</text>
</comment>
<evidence type="ECO:0000259" key="2">
    <source>
        <dbReference type="Pfam" id="PF01370"/>
    </source>
</evidence>
<dbReference type="NCBIfam" id="TIGR01777">
    <property type="entry name" value="yfcH"/>
    <property type="match status" value="1"/>
</dbReference>
<dbReference type="OrthoDB" id="9801773at2"/>
<dbReference type="Proteomes" id="UP000229329">
    <property type="component" value="Unassembled WGS sequence"/>
</dbReference>
<feature type="domain" description="NAD-dependent epimerase/dehydratase" evidence="2">
    <location>
        <begin position="3"/>
        <end position="213"/>
    </location>
</feature>
<keyword evidence="5" id="KW-1185">Reference proteome</keyword>
<sequence>MKIFITGATGLIGSALTQALLAQSHEVTVLSRFPEKARERLPFAVNIIPSLEMLTDFNEFDAVINLAGEPIFDHAWSVEQKQKLIQSRLQITKTLTTLINQSSHPPHTFISGSATGYYGDCGEQEIHETHPAGSQFPAQLCLQWEQAAFAANTRVCVSRTGIVLSHLGGAMQKILPLYRLGLGGKIGNGQQYWAWIHLEDMVNGLLFLLHNHHCQGAFNLVAPTPIKNQEFNRTLGQVLKRPTVFTVPAFALKWVLGERAQLVLDSQKILPTGLQEAGFQFQHPQIQTALHAVVS</sequence>
<dbReference type="InterPro" id="IPR036291">
    <property type="entry name" value="NAD(P)-bd_dom_sf"/>
</dbReference>
<evidence type="ECO:0000313" key="5">
    <source>
        <dbReference type="Proteomes" id="UP000229329"/>
    </source>
</evidence>
<evidence type="ECO:0000256" key="1">
    <source>
        <dbReference type="ARBA" id="ARBA00009353"/>
    </source>
</evidence>
<dbReference type="Gene3D" id="3.40.50.720">
    <property type="entry name" value="NAD(P)-binding Rossmann-like Domain"/>
    <property type="match status" value="1"/>
</dbReference>
<dbReference type="SUPFAM" id="SSF51735">
    <property type="entry name" value="NAD(P)-binding Rossmann-fold domains"/>
    <property type="match status" value="1"/>
</dbReference>
<dbReference type="AlphaFoldDB" id="A0A2M8S475"/>
<gene>
    <name evidence="4" type="ORF">CVP05_03915</name>
</gene>
<dbReference type="Pfam" id="PF08338">
    <property type="entry name" value="DUF1731"/>
    <property type="match status" value="1"/>
</dbReference>
<protein>
    <submittedName>
        <fullName evidence="4">TIGR01777 family protein</fullName>
    </submittedName>
</protein>
<dbReference type="CDD" id="cd05242">
    <property type="entry name" value="SDR_a8"/>
    <property type="match status" value="1"/>
</dbReference>
<evidence type="ECO:0000313" key="4">
    <source>
        <dbReference type="EMBL" id="PJG85888.1"/>
    </source>
</evidence>
<name>A0A2M8S475_9PAST</name>
<dbReference type="InterPro" id="IPR010099">
    <property type="entry name" value="SDR39U1"/>
</dbReference>
<feature type="domain" description="DUF1731" evidence="3">
    <location>
        <begin position="247"/>
        <end position="292"/>
    </location>
</feature>
<dbReference type="Pfam" id="PF01370">
    <property type="entry name" value="Epimerase"/>
    <property type="match status" value="1"/>
</dbReference>
<dbReference type="PANTHER" id="PTHR11092">
    <property type="entry name" value="SUGAR NUCLEOTIDE EPIMERASE RELATED"/>
    <property type="match status" value="1"/>
</dbReference>
<dbReference type="InterPro" id="IPR001509">
    <property type="entry name" value="Epimerase_deHydtase"/>
</dbReference>
<dbReference type="EMBL" id="PHHA01000005">
    <property type="protein sequence ID" value="PJG85888.1"/>
    <property type="molecule type" value="Genomic_DNA"/>
</dbReference>
<dbReference type="PANTHER" id="PTHR11092:SF0">
    <property type="entry name" value="EPIMERASE FAMILY PROTEIN SDR39U1"/>
    <property type="match status" value="1"/>
</dbReference>
<accession>A0A2M8S475</accession>
<comment type="caution">
    <text evidence="4">The sequence shown here is derived from an EMBL/GenBank/DDBJ whole genome shotgun (WGS) entry which is preliminary data.</text>
</comment>
<evidence type="ECO:0000259" key="3">
    <source>
        <dbReference type="Pfam" id="PF08338"/>
    </source>
</evidence>
<reference evidence="4 5" key="1">
    <citation type="submission" date="2017-11" db="EMBL/GenBank/DDBJ databases">
        <title>Reclassification of Bisgaard taxon 7 as Conservatibacter flavescens gen. nov., sp. nov.</title>
        <authorList>
            <person name="Christensen H."/>
        </authorList>
    </citation>
    <scope>NUCLEOTIDE SEQUENCE [LARGE SCALE GENOMIC DNA]</scope>
    <source>
        <strain evidence="4 5">7_4</strain>
    </source>
</reference>
<dbReference type="InterPro" id="IPR013549">
    <property type="entry name" value="DUF1731"/>
</dbReference>
<organism evidence="4 5">
    <name type="scientific">Conservatibacter flavescens</name>
    <dbReference type="NCBI Taxonomy" id="28161"/>
    <lineage>
        <taxon>Bacteria</taxon>
        <taxon>Pseudomonadati</taxon>
        <taxon>Pseudomonadota</taxon>
        <taxon>Gammaproteobacteria</taxon>
        <taxon>Pasteurellales</taxon>
        <taxon>Pasteurellaceae</taxon>
        <taxon>Conservatibacter</taxon>
    </lineage>
</organism>